<comment type="caution">
    <text evidence="1">The sequence shown here is derived from an EMBL/GenBank/DDBJ whole genome shotgun (WGS) entry which is preliminary data.</text>
</comment>
<dbReference type="AlphaFoldDB" id="A0A7K1L909"/>
<dbReference type="RefSeq" id="WP_173390924.1">
    <property type="nucleotide sequence ID" value="NZ_WOFH01000012.1"/>
</dbReference>
<proteinExistence type="predicted"/>
<organism evidence="1 2">
    <name type="scientific">Actinomadura litoris</name>
    <dbReference type="NCBI Taxonomy" id="2678616"/>
    <lineage>
        <taxon>Bacteria</taxon>
        <taxon>Bacillati</taxon>
        <taxon>Actinomycetota</taxon>
        <taxon>Actinomycetes</taxon>
        <taxon>Streptosporangiales</taxon>
        <taxon>Thermomonosporaceae</taxon>
        <taxon>Actinomadura</taxon>
    </lineage>
</organism>
<dbReference type="InterPro" id="IPR011990">
    <property type="entry name" value="TPR-like_helical_dom_sf"/>
</dbReference>
<reference evidence="1 2" key="1">
    <citation type="submission" date="2019-11" db="EMBL/GenBank/DDBJ databases">
        <authorList>
            <person name="Cao P."/>
        </authorList>
    </citation>
    <scope>NUCLEOTIDE SEQUENCE [LARGE SCALE GENOMIC DNA]</scope>
    <source>
        <strain evidence="1 2">NEAU-AAG5</strain>
    </source>
</reference>
<evidence type="ECO:0000313" key="1">
    <source>
        <dbReference type="EMBL" id="MUN40919.1"/>
    </source>
</evidence>
<accession>A0A7K1L909</accession>
<dbReference type="PANTHER" id="PTHR10098">
    <property type="entry name" value="RAPSYN-RELATED"/>
    <property type="match status" value="1"/>
</dbReference>
<gene>
    <name evidence="1" type="ORF">GNZ18_30590</name>
</gene>
<keyword evidence="2" id="KW-1185">Reference proteome</keyword>
<dbReference type="InterPro" id="IPR019734">
    <property type="entry name" value="TPR_rpt"/>
</dbReference>
<dbReference type="SUPFAM" id="SSF48452">
    <property type="entry name" value="TPR-like"/>
    <property type="match status" value="2"/>
</dbReference>
<evidence type="ECO:0000313" key="2">
    <source>
        <dbReference type="Proteomes" id="UP000432015"/>
    </source>
</evidence>
<dbReference type="PRINTS" id="PR00364">
    <property type="entry name" value="DISEASERSIST"/>
</dbReference>
<dbReference type="EMBL" id="WOFH01000012">
    <property type="protein sequence ID" value="MUN40919.1"/>
    <property type="molecule type" value="Genomic_DNA"/>
</dbReference>
<dbReference type="Proteomes" id="UP000432015">
    <property type="component" value="Unassembled WGS sequence"/>
</dbReference>
<dbReference type="Gene3D" id="3.40.50.300">
    <property type="entry name" value="P-loop containing nucleotide triphosphate hydrolases"/>
    <property type="match status" value="1"/>
</dbReference>
<name>A0A7K1L909_9ACTN</name>
<dbReference type="Gene3D" id="1.25.40.10">
    <property type="entry name" value="Tetratricopeptide repeat domain"/>
    <property type="match status" value="2"/>
</dbReference>
<dbReference type="InterPro" id="IPR027417">
    <property type="entry name" value="P-loop_NTPase"/>
</dbReference>
<dbReference type="SUPFAM" id="SSF52540">
    <property type="entry name" value="P-loop containing nucleoside triphosphate hydrolases"/>
    <property type="match status" value="1"/>
</dbReference>
<dbReference type="PANTHER" id="PTHR10098:SF108">
    <property type="entry name" value="TETRATRICOPEPTIDE REPEAT PROTEIN 28"/>
    <property type="match status" value="1"/>
</dbReference>
<dbReference type="SMART" id="SM00028">
    <property type="entry name" value="TPR"/>
    <property type="match status" value="7"/>
</dbReference>
<sequence>MPQTRNQISGGIVVGPAILGRDITVILPPQIPMATSGLPAGSPTFTGRQRDLDRLLDSLKPPGPADQTRDERARAVVVTAVGGLAGVGKTELAVQAARTALGRDWFPGGVLFADLFGYDEDRRRDPGQVLEGMLGALGVPGEHIPAHAQDRSRLYRSILAEFAAHGQRILIIADNIDTPQQGELLLPADGVNAAILTFRHTLAMLNARLLDLNVLDVDGAVAMLDAALRIADPHDTRIPAGLVGAAQLAEVCGFLPLALRIAAALLAEDPALTPAVLTGELQQVQPIDGLAYGDEGVRRAFELSYRSPTPHQQQLFRLLTLNPGPDISTTAAAALTAQPEPAVRAVLKEMARAHLIERGTAPGRWRMHDLVRQYANTLSLQHAEVDHRDQALHRLLRHYTVTARAAVAHLNPTVEDPVAGGFGSRWQALAWLDIELPHLAAAAHTAADVGHSAVAIVLPLELAFFLNWRRLFSEWITMSSLARDTAKRIGNRDGEGAALNNLGLALVEVRRFEEAITAHQDAVAVFRETGDRNSEGTALNNLGVALRQARQSEDAFIAYAGIAFAYQDPLPEVERFEEAVSAYRQHLAVCREAGNLHGEATALNDLGIALQQTGAVDDAIYTYQDALTLYHRTGDRRGEGQTLNNLGIALRQVRRFEEAVNAHRQGLAICRRTGDRRGEGQTLNNLGIALRQTRRVEEAVTAHQNAIILYHETGDRHSEAMALNNLGIALRLARRFGEAVNAHRQGLAICRQTGDRQGEGRALTNLGIVLRGVRRFEEAIKAGQAAVTIFAMAGDEYSEAVAHATLEESIRASTTAKD</sequence>
<protein>
    <submittedName>
        <fullName evidence="1">Tetratricopeptide repeat protein</fullName>
    </submittedName>
</protein>
<dbReference type="Pfam" id="PF13424">
    <property type="entry name" value="TPR_12"/>
    <property type="match status" value="3"/>
</dbReference>